<evidence type="ECO:0000313" key="2">
    <source>
        <dbReference type="Proteomes" id="UP000272025"/>
    </source>
</evidence>
<organism evidence="1 2">
    <name type="scientific">Sodiomyces alkalinus (strain CBS 110278 / VKM F-3762 / F11)</name>
    <name type="common">Alkaliphilic filamentous fungus</name>
    <dbReference type="NCBI Taxonomy" id="1314773"/>
    <lineage>
        <taxon>Eukaryota</taxon>
        <taxon>Fungi</taxon>
        <taxon>Dikarya</taxon>
        <taxon>Ascomycota</taxon>
        <taxon>Pezizomycotina</taxon>
        <taxon>Sordariomycetes</taxon>
        <taxon>Hypocreomycetidae</taxon>
        <taxon>Glomerellales</taxon>
        <taxon>Plectosphaerellaceae</taxon>
        <taxon>Sodiomyces</taxon>
    </lineage>
</organism>
<sequence length="233" mass="26558">MAALRHSICTTARYWRPRTTDPSSDCVAGFGAVLWDSFSDSTVRGVYARADPDKLAVERAGNEWGASQGKGGYGDMPLYISKTLITGTNGILEDDAPRWDTATGRIHLFRRAPRHHWRSQSSVLRSKMVIGHLCFPVNDLSNSSVWLSSHQFKGELRRNWMDVSTPEAAKLHLHVKTHVTWNRHDFWWCKFITFYVILPTSTIDFELASHEAGDLIRYSMVSERYEVQVQRSA</sequence>
<dbReference type="Proteomes" id="UP000272025">
    <property type="component" value="Unassembled WGS sequence"/>
</dbReference>
<evidence type="ECO:0000313" key="1">
    <source>
        <dbReference type="EMBL" id="ROT42401.1"/>
    </source>
</evidence>
<dbReference type="GeneID" id="39582218"/>
<reference evidence="1 2" key="1">
    <citation type="journal article" date="2018" name="Mol. Ecol.">
        <title>The obligate alkalophilic soda-lake fungus Sodiomyces alkalinus has shifted to a protein diet.</title>
        <authorList>
            <person name="Grum-Grzhimaylo A.A."/>
            <person name="Falkoski D.L."/>
            <person name="van den Heuvel J."/>
            <person name="Valero-Jimenez C.A."/>
            <person name="Min B."/>
            <person name="Choi I.G."/>
            <person name="Lipzen A."/>
            <person name="Daum C.G."/>
            <person name="Aanen D.K."/>
            <person name="Tsang A."/>
            <person name="Henrissat B."/>
            <person name="Bilanenko E.N."/>
            <person name="de Vries R.P."/>
            <person name="van Kan J.A.L."/>
            <person name="Grigoriev I.V."/>
            <person name="Debets A.J.M."/>
        </authorList>
    </citation>
    <scope>NUCLEOTIDE SEQUENCE [LARGE SCALE GENOMIC DNA]</scope>
    <source>
        <strain evidence="1 2">F11</strain>
    </source>
</reference>
<dbReference type="EMBL" id="ML119051">
    <property type="protein sequence ID" value="ROT42401.1"/>
    <property type="molecule type" value="Genomic_DNA"/>
</dbReference>
<keyword evidence="2" id="KW-1185">Reference proteome</keyword>
<protein>
    <submittedName>
        <fullName evidence="1">Uncharacterized protein</fullName>
    </submittedName>
</protein>
<accession>A0A3N2Q6K6</accession>
<name>A0A3N2Q6K6_SODAK</name>
<dbReference type="AlphaFoldDB" id="A0A3N2Q6K6"/>
<proteinExistence type="predicted"/>
<gene>
    <name evidence="1" type="ORF">SODALDRAFT_354550</name>
</gene>
<dbReference type="RefSeq" id="XP_028470207.1">
    <property type="nucleotide sequence ID" value="XM_028613740.1"/>
</dbReference>